<dbReference type="InterPro" id="IPR021858">
    <property type="entry name" value="Fun_TF"/>
</dbReference>
<dbReference type="Pfam" id="PF11951">
    <property type="entry name" value="Fungal_trans_2"/>
    <property type="match status" value="1"/>
</dbReference>
<keyword evidence="4" id="KW-1185">Reference proteome</keyword>
<proteinExistence type="predicted"/>
<evidence type="ECO:0000256" key="1">
    <source>
        <dbReference type="ARBA" id="ARBA00004123"/>
    </source>
</evidence>
<dbReference type="PANTHER" id="PTHR37534">
    <property type="entry name" value="TRANSCRIPTIONAL ACTIVATOR PROTEIN UGA3"/>
    <property type="match status" value="1"/>
</dbReference>
<organism evidence="3 4">
    <name type="scientific">Zasmidium cellare ATCC 36951</name>
    <dbReference type="NCBI Taxonomy" id="1080233"/>
    <lineage>
        <taxon>Eukaryota</taxon>
        <taxon>Fungi</taxon>
        <taxon>Dikarya</taxon>
        <taxon>Ascomycota</taxon>
        <taxon>Pezizomycotina</taxon>
        <taxon>Dothideomycetes</taxon>
        <taxon>Dothideomycetidae</taxon>
        <taxon>Mycosphaerellales</taxon>
        <taxon>Mycosphaerellaceae</taxon>
        <taxon>Zasmidium</taxon>
    </lineage>
</organism>
<name>A0A6A6CC67_ZASCE</name>
<dbReference type="GO" id="GO:0000976">
    <property type="term" value="F:transcription cis-regulatory region binding"/>
    <property type="evidence" value="ECO:0007669"/>
    <property type="project" value="TreeGrafter"/>
</dbReference>
<gene>
    <name evidence="3" type="ORF">M409DRAFT_56166</name>
</gene>
<dbReference type="GeneID" id="54566481"/>
<dbReference type="AlphaFoldDB" id="A0A6A6CC67"/>
<dbReference type="RefSeq" id="XP_033665676.1">
    <property type="nucleotide sequence ID" value="XM_033813209.1"/>
</dbReference>
<dbReference type="PANTHER" id="PTHR37534:SF39">
    <property type="entry name" value="TRANSCRIPTION FACTOR DOMAIN-CONTAINING PROTEIN"/>
    <property type="match status" value="1"/>
</dbReference>
<sequence length="537" mass="60348">MVSWLGDKGQPAKSAEVRILSSTSLGEICHYGSDDADNALAPDSPQNQLQPRLADMLQLFSERQDMPSREISAFMAQGARQATPRGLWDKAVFSRKSSPYEGMRQLPEPAKPWDEGELLDYFYCVSFHGLPRLDPSRGSVRDMMLRLALHDDSVSSRAVKYAMLFMSAVHRYGDIARAAKYKQSALRELRHASLVDDVDHLQAQQHIAANLMLCRAEMALSSHDRSGWSTHIAGTKMIVACLPSHGLELLTSNAEGAILYQCLEYHDVVSRFALQHYKKRDRDGSIGPRSKCPLGELAFQPLPDSECLVPDIKMLDQVLDLLHRVNQIRAHEEAIAQLVKLNEAFERTSLDSRMPPEAYGIWIEEEPFWGENTLSDDSNQATIDNSRSTLFQAATRIFFERTLFSLSGTSQRMRTIVDGAYHLVNYNLQISKYRALRRIPPIALLLIGAEARNDVERTAVLDLIAQATTEAEKWLQADGMTRPKLGFRSTAMNCVSELVKKLWTKQDLHDPEQGYCDDYGTRLCEVLSSCSALPCLL</sequence>
<dbReference type="GO" id="GO:0005634">
    <property type="term" value="C:nucleus"/>
    <property type="evidence" value="ECO:0007669"/>
    <property type="project" value="UniProtKB-SubCell"/>
</dbReference>
<dbReference type="GO" id="GO:0003700">
    <property type="term" value="F:DNA-binding transcription factor activity"/>
    <property type="evidence" value="ECO:0007669"/>
    <property type="project" value="TreeGrafter"/>
</dbReference>
<evidence type="ECO:0000313" key="3">
    <source>
        <dbReference type="EMBL" id="KAF2164787.1"/>
    </source>
</evidence>
<dbReference type="OrthoDB" id="5130013at2759"/>
<evidence type="ECO:0000313" key="4">
    <source>
        <dbReference type="Proteomes" id="UP000799537"/>
    </source>
</evidence>
<comment type="subcellular location">
    <subcellularLocation>
        <location evidence="1">Nucleus</location>
    </subcellularLocation>
</comment>
<reference evidence="3" key="1">
    <citation type="journal article" date="2020" name="Stud. Mycol.">
        <title>101 Dothideomycetes genomes: a test case for predicting lifestyles and emergence of pathogens.</title>
        <authorList>
            <person name="Haridas S."/>
            <person name="Albert R."/>
            <person name="Binder M."/>
            <person name="Bloem J."/>
            <person name="Labutti K."/>
            <person name="Salamov A."/>
            <person name="Andreopoulos B."/>
            <person name="Baker S."/>
            <person name="Barry K."/>
            <person name="Bills G."/>
            <person name="Bluhm B."/>
            <person name="Cannon C."/>
            <person name="Castanera R."/>
            <person name="Culley D."/>
            <person name="Daum C."/>
            <person name="Ezra D."/>
            <person name="Gonzalez J."/>
            <person name="Henrissat B."/>
            <person name="Kuo A."/>
            <person name="Liang C."/>
            <person name="Lipzen A."/>
            <person name="Lutzoni F."/>
            <person name="Magnuson J."/>
            <person name="Mondo S."/>
            <person name="Nolan M."/>
            <person name="Ohm R."/>
            <person name="Pangilinan J."/>
            <person name="Park H.-J."/>
            <person name="Ramirez L."/>
            <person name="Alfaro M."/>
            <person name="Sun H."/>
            <person name="Tritt A."/>
            <person name="Yoshinaga Y."/>
            <person name="Zwiers L.-H."/>
            <person name="Turgeon B."/>
            <person name="Goodwin S."/>
            <person name="Spatafora J."/>
            <person name="Crous P."/>
            <person name="Grigoriev I."/>
        </authorList>
    </citation>
    <scope>NUCLEOTIDE SEQUENCE</scope>
    <source>
        <strain evidence="3">ATCC 36951</strain>
    </source>
</reference>
<accession>A0A6A6CC67</accession>
<evidence type="ECO:0000256" key="2">
    <source>
        <dbReference type="ARBA" id="ARBA00023242"/>
    </source>
</evidence>
<evidence type="ECO:0008006" key="5">
    <source>
        <dbReference type="Google" id="ProtNLM"/>
    </source>
</evidence>
<dbReference type="GO" id="GO:0045944">
    <property type="term" value="P:positive regulation of transcription by RNA polymerase II"/>
    <property type="evidence" value="ECO:0007669"/>
    <property type="project" value="TreeGrafter"/>
</dbReference>
<dbReference type="Proteomes" id="UP000799537">
    <property type="component" value="Unassembled WGS sequence"/>
</dbReference>
<dbReference type="EMBL" id="ML993602">
    <property type="protein sequence ID" value="KAF2164787.1"/>
    <property type="molecule type" value="Genomic_DNA"/>
</dbReference>
<protein>
    <recommendedName>
        <fullName evidence="5">Transcription factor domain-containing protein</fullName>
    </recommendedName>
</protein>
<keyword evidence="2" id="KW-0539">Nucleus</keyword>